<evidence type="ECO:0000313" key="2">
    <source>
        <dbReference type="Proteomes" id="UP000193685"/>
    </source>
</evidence>
<organism evidence="1 2">
    <name type="scientific">Protomyces lactucae-debilis</name>
    <dbReference type="NCBI Taxonomy" id="2754530"/>
    <lineage>
        <taxon>Eukaryota</taxon>
        <taxon>Fungi</taxon>
        <taxon>Dikarya</taxon>
        <taxon>Ascomycota</taxon>
        <taxon>Taphrinomycotina</taxon>
        <taxon>Taphrinomycetes</taxon>
        <taxon>Taphrinales</taxon>
        <taxon>Protomycetaceae</taxon>
        <taxon>Protomyces</taxon>
    </lineage>
</organism>
<dbReference type="GeneID" id="63782550"/>
<gene>
    <name evidence="1" type="ORF">BCR37DRAFT_115375</name>
</gene>
<protein>
    <submittedName>
        <fullName evidence="1">Uncharacterized protein</fullName>
    </submittedName>
</protein>
<dbReference type="OrthoDB" id="3051324at2759"/>
<dbReference type="RefSeq" id="XP_040723288.1">
    <property type="nucleotide sequence ID" value="XM_040865951.1"/>
</dbReference>
<reference evidence="1 2" key="1">
    <citation type="submission" date="2016-07" db="EMBL/GenBank/DDBJ databases">
        <title>Pervasive Adenine N6-methylation of Active Genes in Fungi.</title>
        <authorList>
            <consortium name="DOE Joint Genome Institute"/>
            <person name="Mondo S.J."/>
            <person name="Dannebaum R.O."/>
            <person name="Kuo R.C."/>
            <person name="Labutti K."/>
            <person name="Haridas S."/>
            <person name="Kuo A."/>
            <person name="Salamov A."/>
            <person name="Ahrendt S.R."/>
            <person name="Lipzen A."/>
            <person name="Sullivan W."/>
            <person name="Andreopoulos W.B."/>
            <person name="Clum A."/>
            <person name="Lindquist E."/>
            <person name="Daum C."/>
            <person name="Ramamoorthy G.K."/>
            <person name="Gryganskyi A."/>
            <person name="Culley D."/>
            <person name="Magnuson J.K."/>
            <person name="James T.Y."/>
            <person name="O'Malley M.A."/>
            <person name="Stajich J.E."/>
            <person name="Spatafora J.W."/>
            <person name="Visel A."/>
            <person name="Grigoriev I.V."/>
        </authorList>
    </citation>
    <scope>NUCLEOTIDE SEQUENCE [LARGE SCALE GENOMIC DNA]</scope>
    <source>
        <strain evidence="1 2">12-1054</strain>
    </source>
</reference>
<dbReference type="AlphaFoldDB" id="A0A1Y2F3B7"/>
<comment type="caution">
    <text evidence="1">The sequence shown here is derived from an EMBL/GenBank/DDBJ whole genome shotgun (WGS) entry which is preliminary data.</text>
</comment>
<name>A0A1Y2F3B7_PROLT</name>
<keyword evidence="2" id="KW-1185">Reference proteome</keyword>
<proteinExistence type="predicted"/>
<dbReference type="EMBL" id="MCFI01000018">
    <property type="protein sequence ID" value="ORY78177.1"/>
    <property type="molecule type" value="Genomic_DNA"/>
</dbReference>
<evidence type="ECO:0000313" key="1">
    <source>
        <dbReference type="EMBL" id="ORY78177.1"/>
    </source>
</evidence>
<sequence length="161" mass="17920">MAINAARAANRIHSLTPVIGHLSINFKRLLYKSYVDCYVAFCAQITFDAPLAHSKCLISMQTKFCKRALGLSKGAPSAIGTVDLTLLPVAARMREIAVKYIRYLEGIADERIVGLALRQAKTNAEKFPRKKTWYAQVKALTDQAGLSQDQEDCPVKFSDWL</sequence>
<accession>A0A1Y2F3B7</accession>
<dbReference type="Proteomes" id="UP000193685">
    <property type="component" value="Unassembled WGS sequence"/>
</dbReference>